<reference evidence="1" key="2">
    <citation type="journal article" date="2023" name="IMA Fungus">
        <title>Comparative genomic study of the Penicillium genus elucidates a diverse pangenome and 15 lateral gene transfer events.</title>
        <authorList>
            <person name="Petersen C."/>
            <person name="Sorensen T."/>
            <person name="Nielsen M.R."/>
            <person name="Sondergaard T.E."/>
            <person name="Sorensen J.L."/>
            <person name="Fitzpatrick D.A."/>
            <person name="Frisvad J.C."/>
            <person name="Nielsen K.L."/>
        </authorList>
    </citation>
    <scope>NUCLEOTIDE SEQUENCE</scope>
    <source>
        <strain evidence="1">IBT 30069</strain>
    </source>
</reference>
<dbReference type="Proteomes" id="UP001149165">
    <property type="component" value="Unassembled WGS sequence"/>
</dbReference>
<name>A0A9W9KIF5_9EURO</name>
<dbReference type="EMBL" id="JAPQKH010000003">
    <property type="protein sequence ID" value="KAJ5106427.1"/>
    <property type="molecule type" value="Genomic_DNA"/>
</dbReference>
<dbReference type="AlphaFoldDB" id="A0A9W9KIF5"/>
<dbReference type="OrthoDB" id="4486746at2759"/>
<evidence type="ECO:0000313" key="1">
    <source>
        <dbReference type="EMBL" id="KAJ5106427.1"/>
    </source>
</evidence>
<reference evidence="1" key="1">
    <citation type="submission" date="2022-11" db="EMBL/GenBank/DDBJ databases">
        <authorList>
            <person name="Petersen C."/>
        </authorList>
    </citation>
    <scope>NUCLEOTIDE SEQUENCE</scope>
    <source>
        <strain evidence="1">IBT 30069</strain>
    </source>
</reference>
<evidence type="ECO:0000313" key="2">
    <source>
        <dbReference type="Proteomes" id="UP001149165"/>
    </source>
</evidence>
<organism evidence="1 2">
    <name type="scientific">Penicillium angulare</name>
    <dbReference type="NCBI Taxonomy" id="116970"/>
    <lineage>
        <taxon>Eukaryota</taxon>
        <taxon>Fungi</taxon>
        <taxon>Dikarya</taxon>
        <taxon>Ascomycota</taxon>
        <taxon>Pezizomycotina</taxon>
        <taxon>Eurotiomycetes</taxon>
        <taxon>Eurotiomycetidae</taxon>
        <taxon>Eurotiales</taxon>
        <taxon>Aspergillaceae</taxon>
        <taxon>Penicillium</taxon>
    </lineage>
</organism>
<proteinExistence type="predicted"/>
<sequence length="126" mass="14490">MGHNVSAIAGVKSPNFYEQGNAINEIWVDDVELISRLPFGDSDLGQAGWPKGTWPKIPWHQFIIPLKRDLSQLPNETMAQNATETTDLAIQECLEEVEARIWDLDIEKEELEVYARYFDDEKKELE</sequence>
<gene>
    <name evidence="1" type="ORF">N7456_003102</name>
</gene>
<keyword evidence="2" id="KW-1185">Reference proteome</keyword>
<accession>A0A9W9KIF5</accession>
<protein>
    <submittedName>
        <fullName evidence="1">Uncharacterized protein</fullName>
    </submittedName>
</protein>
<comment type="caution">
    <text evidence="1">The sequence shown here is derived from an EMBL/GenBank/DDBJ whole genome shotgun (WGS) entry which is preliminary data.</text>
</comment>